<proteinExistence type="predicted"/>
<keyword evidence="3" id="KW-1185">Reference proteome</keyword>
<feature type="transmembrane region" description="Helical" evidence="1">
    <location>
        <begin position="161"/>
        <end position="181"/>
    </location>
</feature>
<protein>
    <submittedName>
        <fullName evidence="2">Uncharacterized protein</fullName>
    </submittedName>
</protein>
<sequence length="182" mass="19903">MLKLKFKKILAIILALLMFTNVVSINSFAGTYNPSIVFGYTQGSSFYNAGLAFGPVKVGDMYIKVTNIHNGPVGNWGNINHINLHVYKRTPKKTRDVVNLHIVKYRSAGQDCIRVYDSVSKTVVIDQCFVNFGEAAKEIASFAKNIAGSMSNNTNKIVNSAVWGSVAAVITTILLYLAPIVL</sequence>
<dbReference type="Proteomes" id="UP000005039">
    <property type="component" value="Unassembled WGS sequence"/>
</dbReference>
<evidence type="ECO:0000256" key="1">
    <source>
        <dbReference type="SAM" id="Phobius"/>
    </source>
</evidence>
<comment type="caution">
    <text evidence="2">The sequence shown here is derived from an EMBL/GenBank/DDBJ whole genome shotgun (WGS) entry which is preliminary data.</text>
</comment>
<accession>I0R550</accession>
<keyword evidence="1" id="KW-0472">Membrane</keyword>
<gene>
    <name evidence="2" type="ORF">HMPREF9970_0025</name>
</gene>
<dbReference type="AlphaFoldDB" id="I0R550"/>
<evidence type="ECO:0000313" key="3">
    <source>
        <dbReference type="Proteomes" id="UP000005039"/>
    </source>
</evidence>
<reference evidence="2 3" key="1">
    <citation type="submission" date="2012-03" db="EMBL/GenBank/DDBJ databases">
        <authorList>
            <person name="Durkin A.S."/>
            <person name="McCorrison J."/>
            <person name="Torralba M."/>
            <person name="Gillis M."/>
            <person name="Methe B."/>
            <person name="Sutton G."/>
            <person name="Nelson K.E."/>
        </authorList>
    </citation>
    <scope>NUCLEOTIDE SEQUENCE [LARGE SCALE GENOMIC DNA]</scope>
    <source>
        <strain evidence="2 3">F0468</strain>
    </source>
</reference>
<keyword evidence="1" id="KW-0812">Transmembrane</keyword>
<dbReference type="RefSeq" id="WP_008754865.1">
    <property type="nucleotide sequence ID" value="NZ_AJGH01000118.1"/>
</dbReference>
<organism evidence="2 3">
    <name type="scientific">Lachnoanaerobaculum saburreum F0468</name>
    <dbReference type="NCBI Taxonomy" id="1095750"/>
    <lineage>
        <taxon>Bacteria</taxon>
        <taxon>Bacillati</taxon>
        <taxon>Bacillota</taxon>
        <taxon>Clostridia</taxon>
        <taxon>Lachnospirales</taxon>
        <taxon>Lachnospiraceae</taxon>
        <taxon>Lachnoanaerobaculum</taxon>
    </lineage>
</organism>
<dbReference type="PATRIC" id="fig|1095750.3.peg.2384"/>
<evidence type="ECO:0000313" key="2">
    <source>
        <dbReference type="EMBL" id="EIC94808.1"/>
    </source>
</evidence>
<dbReference type="EMBL" id="AJGH01000118">
    <property type="protein sequence ID" value="EIC94808.1"/>
    <property type="molecule type" value="Genomic_DNA"/>
</dbReference>
<name>I0R550_9FIRM</name>
<dbReference type="OrthoDB" id="9871199at2"/>
<keyword evidence="1" id="KW-1133">Transmembrane helix</keyword>
<dbReference type="eggNOG" id="ENOG50335JG">
    <property type="taxonomic scope" value="Bacteria"/>
</dbReference>